<keyword evidence="1" id="KW-0472">Membrane</keyword>
<dbReference type="AlphaFoldDB" id="A0AAN0M8J5"/>
<dbReference type="Proteomes" id="UP001470809">
    <property type="component" value="Chromosome"/>
</dbReference>
<feature type="transmembrane region" description="Helical" evidence="1">
    <location>
        <begin position="22"/>
        <end position="45"/>
    </location>
</feature>
<dbReference type="EMBL" id="CP151767">
    <property type="protein sequence ID" value="WZU66568.1"/>
    <property type="molecule type" value="Genomic_DNA"/>
</dbReference>
<evidence type="ECO:0000256" key="1">
    <source>
        <dbReference type="SAM" id="Phobius"/>
    </source>
</evidence>
<reference evidence="2 3" key="2">
    <citation type="submission" date="2024-08" db="EMBL/GenBank/DDBJ databases">
        <title>Phylogenomic analyses of a clade within the roseobacter group suggest taxonomic reassignments of species of the genera Aestuariivita, Citreicella, Loktanella, Nautella, Pelagibaca, Ruegeria, Thalassobius, Thiobacimonas and Tropicibacter, and the proposal o.</title>
        <authorList>
            <person name="Jeon C.O."/>
        </authorList>
    </citation>
    <scope>NUCLEOTIDE SEQUENCE [LARGE SCALE GENOMIC DNA]</scope>
    <source>
        <strain evidence="2 3">SS1-5</strain>
    </source>
</reference>
<dbReference type="KEGG" id="yrh:AABB31_16235"/>
<evidence type="ECO:0000313" key="2">
    <source>
        <dbReference type="EMBL" id="WZU66568.1"/>
    </source>
</evidence>
<protein>
    <submittedName>
        <fullName evidence="2">Uncharacterized protein</fullName>
    </submittedName>
</protein>
<organism evidence="2 3">
    <name type="scientific">Yoonia rhodophyticola</name>
    <dbReference type="NCBI Taxonomy" id="3137370"/>
    <lineage>
        <taxon>Bacteria</taxon>
        <taxon>Pseudomonadati</taxon>
        <taxon>Pseudomonadota</taxon>
        <taxon>Alphaproteobacteria</taxon>
        <taxon>Rhodobacterales</taxon>
        <taxon>Paracoccaceae</taxon>
        <taxon>Yoonia</taxon>
    </lineage>
</organism>
<accession>A0AAN0M8J5</accession>
<gene>
    <name evidence="2" type="ORF">AABB31_16235</name>
</gene>
<proteinExistence type="predicted"/>
<name>A0AAN0M8J5_9RHOB</name>
<reference evidence="3" key="1">
    <citation type="submission" date="2024-04" db="EMBL/GenBank/DDBJ databases">
        <title>Phylogenomic analyses of a clade within the roseobacter group suggest taxonomic reassignments of species of the genera Aestuariivita, Citreicella, Loktanella, Nautella, Pelagibaca, Ruegeria, Thalassobius, Thiobacimonas and Tropicibacter, and the proposal o.</title>
        <authorList>
            <person name="Jeon C.O."/>
        </authorList>
    </citation>
    <scope>NUCLEOTIDE SEQUENCE [LARGE SCALE GENOMIC DNA]</scope>
    <source>
        <strain evidence="3">SS1-5</strain>
    </source>
</reference>
<sequence length="46" mass="4837">MEQRQKQTVAGIYAPPPRPTPLGAALVAALVTAPFALIVLLLRLLG</sequence>
<keyword evidence="1" id="KW-0812">Transmembrane</keyword>
<dbReference type="RefSeq" id="WP_342075890.1">
    <property type="nucleotide sequence ID" value="NZ_CP151767.2"/>
</dbReference>
<evidence type="ECO:0000313" key="3">
    <source>
        <dbReference type="Proteomes" id="UP001470809"/>
    </source>
</evidence>
<keyword evidence="1" id="KW-1133">Transmembrane helix</keyword>
<keyword evidence="3" id="KW-1185">Reference proteome</keyword>